<evidence type="ECO:0000259" key="5">
    <source>
        <dbReference type="PROSITE" id="PS51007"/>
    </source>
</evidence>
<dbReference type="Gene3D" id="1.10.760.10">
    <property type="entry name" value="Cytochrome c-like domain"/>
    <property type="match status" value="1"/>
</dbReference>
<dbReference type="InterPro" id="IPR009056">
    <property type="entry name" value="Cyt_c-like_dom"/>
</dbReference>
<reference evidence="6" key="1">
    <citation type="submission" date="2017-05" db="EMBL/GenBank/DDBJ databases">
        <authorList>
            <person name="Imhoff J.F."/>
            <person name="Rahn T."/>
            <person name="Kuenzel S."/>
            <person name="Neulinger S.C."/>
        </authorList>
    </citation>
    <scope>NUCLEOTIDE SEQUENCE</scope>
    <source>
        <strain evidence="6">LMG 28126</strain>
    </source>
</reference>
<dbReference type="Proteomes" id="UP000706333">
    <property type="component" value="Unassembled WGS sequence"/>
</dbReference>
<keyword evidence="3 4" id="KW-0408">Iron</keyword>
<keyword evidence="2 4" id="KW-0479">Metal-binding</keyword>
<dbReference type="PROSITE" id="PS51007">
    <property type="entry name" value="CYTC"/>
    <property type="match status" value="1"/>
</dbReference>
<organism evidence="6 7">
    <name type="scientific">Rhodobaculum claviforme</name>
    <dbReference type="NCBI Taxonomy" id="1549854"/>
    <lineage>
        <taxon>Bacteria</taxon>
        <taxon>Pseudomonadati</taxon>
        <taxon>Pseudomonadota</taxon>
        <taxon>Alphaproteobacteria</taxon>
        <taxon>Rhodobacterales</taxon>
        <taxon>Paracoccaceae</taxon>
        <taxon>Rhodobaculum</taxon>
    </lineage>
</organism>
<dbReference type="GO" id="GO:0020037">
    <property type="term" value="F:heme binding"/>
    <property type="evidence" value="ECO:0007669"/>
    <property type="project" value="InterPro"/>
</dbReference>
<evidence type="ECO:0000256" key="2">
    <source>
        <dbReference type="ARBA" id="ARBA00022723"/>
    </source>
</evidence>
<dbReference type="GO" id="GO:0009055">
    <property type="term" value="F:electron transfer activity"/>
    <property type="evidence" value="ECO:0007669"/>
    <property type="project" value="InterPro"/>
</dbReference>
<evidence type="ECO:0000313" key="7">
    <source>
        <dbReference type="Proteomes" id="UP000706333"/>
    </source>
</evidence>
<keyword evidence="7" id="KW-1185">Reference proteome</keyword>
<evidence type="ECO:0000256" key="1">
    <source>
        <dbReference type="ARBA" id="ARBA00022617"/>
    </source>
</evidence>
<sequence>MATGFGALAGVAALVAACTPQPPAEVAGRTLFDQNCAVCHGPGGRGDGPAAVGITPAPIDLTLLSRNNGGTFPLVAVMSYIDGYTRDGRDGAMPSFGADMTGPMVMVETGDGVLTPTPAALLAIAEHVESLQR</sequence>
<dbReference type="AlphaFoldDB" id="A0A934WIC7"/>
<proteinExistence type="predicted"/>
<feature type="domain" description="Cytochrome c" evidence="5">
    <location>
        <begin position="23"/>
        <end position="132"/>
    </location>
</feature>
<evidence type="ECO:0000256" key="3">
    <source>
        <dbReference type="ARBA" id="ARBA00023004"/>
    </source>
</evidence>
<protein>
    <recommendedName>
        <fullName evidence="5">Cytochrome c domain-containing protein</fullName>
    </recommendedName>
</protein>
<dbReference type="EMBL" id="NHSD01000144">
    <property type="protein sequence ID" value="MBK5926627.1"/>
    <property type="molecule type" value="Genomic_DNA"/>
</dbReference>
<name>A0A934WIC7_9RHOB</name>
<dbReference type="Pfam" id="PF13442">
    <property type="entry name" value="Cytochrome_CBB3"/>
    <property type="match status" value="1"/>
</dbReference>
<comment type="caution">
    <text evidence="6">The sequence shown here is derived from an EMBL/GenBank/DDBJ whole genome shotgun (WGS) entry which is preliminary data.</text>
</comment>
<evidence type="ECO:0000256" key="4">
    <source>
        <dbReference type="PROSITE-ProRule" id="PRU00433"/>
    </source>
</evidence>
<dbReference type="SUPFAM" id="SSF46626">
    <property type="entry name" value="Cytochrome c"/>
    <property type="match status" value="1"/>
</dbReference>
<dbReference type="InterPro" id="IPR036909">
    <property type="entry name" value="Cyt_c-like_dom_sf"/>
</dbReference>
<reference evidence="6" key="2">
    <citation type="journal article" date="2020" name="Microorganisms">
        <title>Osmotic Adaptation and Compatible Solute Biosynthesis of Phototrophic Bacteria as Revealed from Genome Analyses.</title>
        <authorList>
            <person name="Imhoff J.F."/>
            <person name="Rahn T."/>
            <person name="Kunzel S."/>
            <person name="Keller A."/>
            <person name="Neulinger S.C."/>
        </authorList>
    </citation>
    <scope>NUCLEOTIDE SEQUENCE</scope>
    <source>
        <strain evidence="6">LMG 28126</strain>
    </source>
</reference>
<dbReference type="GO" id="GO:0046872">
    <property type="term" value="F:metal ion binding"/>
    <property type="evidence" value="ECO:0007669"/>
    <property type="project" value="UniProtKB-KW"/>
</dbReference>
<evidence type="ECO:0000313" key="6">
    <source>
        <dbReference type="EMBL" id="MBK5926627.1"/>
    </source>
</evidence>
<keyword evidence="1 4" id="KW-0349">Heme</keyword>
<gene>
    <name evidence="6" type="ORF">CCR87_04560</name>
</gene>
<accession>A0A934WIC7</accession>